<comment type="caution">
    <text evidence="6">The sequence shown here is derived from an EMBL/GenBank/DDBJ whole genome shotgun (WGS) entry which is preliminary data.</text>
</comment>
<keyword evidence="4" id="KW-0378">Hydrolase</keyword>
<keyword evidence="7" id="KW-1185">Reference proteome</keyword>
<protein>
    <recommendedName>
        <fullName evidence="5">Cytosol aminopeptidase domain-containing protein</fullName>
    </recommendedName>
</protein>
<dbReference type="EMBL" id="JABFTP020000021">
    <property type="protein sequence ID" value="KAL3267842.1"/>
    <property type="molecule type" value="Genomic_DNA"/>
</dbReference>
<evidence type="ECO:0000313" key="7">
    <source>
        <dbReference type="Proteomes" id="UP001516400"/>
    </source>
</evidence>
<dbReference type="GO" id="GO:0006508">
    <property type="term" value="P:proteolysis"/>
    <property type="evidence" value="ECO:0007669"/>
    <property type="project" value="UniProtKB-KW"/>
</dbReference>
<keyword evidence="2" id="KW-0031">Aminopeptidase</keyword>
<dbReference type="AlphaFoldDB" id="A0ABD2MND3"/>
<reference evidence="6 7" key="1">
    <citation type="journal article" date="2021" name="BMC Biol.">
        <title>Horizontally acquired antibacterial genes associated with adaptive radiation of ladybird beetles.</title>
        <authorList>
            <person name="Li H.S."/>
            <person name="Tang X.F."/>
            <person name="Huang Y.H."/>
            <person name="Xu Z.Y."/>
            <person name="Chen M.L."/>
            <person name="Du X.Y."/>
            <person name="Qiu B.Y."/>
            <person name="Chen P.T."/>
            <person name="Zhang W."/>
            <person name="Slipinski A."/>
            <person name="Escalona H.E."/>
            <person name="Waterhouse R.M."/>
            <person name="Zwick A."/>
            <person name="Pang H."/>
        </authorList>
    </citation>
    <scope>NUCLEOTIDE SEQUENCE [LARGE SCALE GENOMIC DNA]</scope>
    <source>
        <tissue evidence="6">Whole body of male adult</tissue>
    </source>
</reference>
<dbReference type="GO" id="GO:0004177">
    <property type="term" value="F:aminopeptidase activity"/>
    <property type="evidence" value="ECO:0007669"/>
    <property type="project" value="UniProtKB-KW"/>
</dbReference>
<comment type="similarity">
    <text evidence="1">Belongs to the peptidase M17 family.</text>
</comment>
<dbReference type="Gene3D" id="3.40.630.10">
    <property type="entry name" value="Zn peptidases"/>
    <property type="match status" value="1"/>
</dbReference>
<dbReference type="PANTHER" id="PTHR11963">
    <property type="entry name" value="LEUCINE AMINOPEPTIDASE-RELATED"/>
    <property type="match status" value="1"/>
</dbReference>
<dbReference type="SUPFAM" id="SSF53187">
    <property type="entry name" value="Zn-dependent exopeptidases"/>
    <property type="match status" value="1"/>
</dbReference>
<sequence length="519" mass="56243">MTSENGKLDINVIPVYDLNDANYDGILLIASPDQVKGIEEFSEVIADAANLDLGLRNELAVLSIPHYKAKRLIYSPTGPIDEDFDDVRCFRKAASYGIRRANKAGVEKPLVYILGHSKFKNADLVTLLGVLEGLYVPIQIRELDPDKIHSIETLGVYCRPPQDAAKLIRLATILESGRRVACDIGDADPERMAPPKVEEYVTKLFAGSSVSVSVVKDINQLAKEYPLFEAVNRAASNIERHQGRIIYLEYNPKETVTKTIFLVGKGVTYDTGGADVKAGGIMAGMSRDKCGAATVAGIFQIARLYQPKNVRIIGGLSMVRNSIGSNSYVSDELIKARSGMLVRVGNTDAEGRMVMTDVLCKFKEMAVKAVNPHLYTVATLTGHACLAVGTGYSIVMDNGPARREKHAEYLQGKGEDISEPFEISTIRKEDINFHKGRALGDDVLQCNNQPSSRTARGHQGPSAFMILASGLKEHGSADSVPLKYSHLDIAAAAGDFPNPATGAPVLAFANAFLLNSEDC</sequence>
<evidence type="ECO:0000313" key="6">
    <source>
        <dbReference type="EMBL" id="KAL3267842.1"/>
    </source>
</evidence>
<accession>A0ABD2MND3</accession>
<evidence type="ECO:0000256" key="4">
    <source>
        <dbReference type="ARBA" id="ARBA00022801"/>
    </source>
</evidence>
<dbReference type="InterPro" id="IPR000819">
    <property type="entry name" value="Peptidase_M17_C"/>
</dbReference>
<evidence type="ECO:0000259" key="5">
    <source>
        <dbReference type="PROSITE" id="PS00631"/>
    </source>
</evidence>
<dbReference type="Pfam" id="PF00883">
    <property type="entry name" value="Peptidase_M17"/>
    <property type="match status" value="1"/>
</dbReference>
<dbReference type="PRINTS" id="PR00481">
    <property type="entry name" value="LAMNOPPTDASE"/>
</dbReference>
<dbReference type="InterPro" id="IPR011356">
    <property type="entry name" value="Leucine_aapep/pepB"/>
</dbReference>
<gene>
    <name evidence="6" type="ORF">HHI36_006984</name>
</gene>
<dbReference type="PANTHER" id="PTHR11963:SF48">
    <property type="entry name" value="DIPEPTIDASE B, ISOFORM A"/>
    <property type="match status" value="1"/>
</dbReference>
<feature type="domain" description="Cytosol aminopeptidase" evidence="5">
    <location>
        <begin position="346"/>
        <end position="353"/>
    </location>
</feature>
<dbReference type="Proteomes" id="UP001516400">
    <property type="component" value="Unassembled WGS sequence"/>
</dbReference>
<organism evidence="6 7">
    <name type="scientific">Cryptolaemus montrouzieri</name>
    <dbReference type="NCBI Taxonomy" id="559131"/>
    <lineage>
        <taxon>Eukaryota</taxon>
        <taxon>Metazoa</taxon>
        <taxon>Ecdysozoa</taxon>
        <taxon>Arthropoda</taxon>
        <taxon>Hexapoda</taxon>
        <taxon>Insecta</taxon>
        <taxon>Pterygota</taxon>
        <taxon>Neoptera</taxon>
        <taxon>Endopterygota</taxon>
        <taxon>Coleoptera</taxon>
        <taxon>Polyphaga</taxon>
        <taxon>Cucujiformia</taxon>
        <taxon>Coccinelloidea</taxon>
        <taxon>Coccinellidae</taxon>
        <taxon>Scymninae</taxon>
        <taxon>Scymnini</taxon>
        <taxon>Cryptolaemus</taxon>
    </lineage>
</organism>
<name>A0ABD2MND3_9CUCU</name>
<evidence type="ECO:0000256" key="2">
    <source>
        <dbReference type="ARBA" id="ARBA00022438"/>
    </source>
</evidence>
<evidence type="ECO:0000256" key="1">
    <source>
        <dbReference type="ARBA" id="ARBA00009528"/>
    </source>
</evidence>
<proteinExistence type="inferred from homology"/>
<keyword evidence="3" id="KW-0645">Protease</keyword>
<evidence type="ECO:0000256" key="3">
    <source>
        <dbReference type="ARBA" id="ARBA00022670"/>
    </source>
</evidence>
<dbReference type="PROSITE" id="PS00631">
    <property type="entry name" value="CYTOSOL_AP"/>
    <property type="match status" value="1"/>
</dbReference>